<accession>A0A9P4UVN6</accession>
<dbReference type="Pfam" id="PF00724">
    <property type="entry name" value="Oxidored_FMN"/>
    <property type="match status" value="1"/>
</dbReference>
<protein>
    <submittedName>
        <fullName evidence="2">NADH flavin oxidoreductase/12-oxophytodienoate reductase</fullName>
    </submittedName>
</protein>
<name>A0A9P4UVN6_9PLEO</name>
<dbReference type="EMBL" id="ML996282">
    <property type="protein sequence ID" value="KAF2728399.1"/>
    <property type="molecule type" value="Genomic_DNA"/>
</dbReference>
<dbReference type="PANTHER" id="PTHR22893:SF91">
    <property type="entry name" value="NADPH DEHYDROGENASE 2-RELATED"/>
    <property type="match status" value="1"/>
</dbReference>
<evidence type="ECO:0000313" key="3">
    <source>
        <dbReference type="Proteomes" id="UP000799444"/>
    </source>
</evidence>
<dbReference type="Proteomes" id="UP000799444">
    <property type="component" value="Unassembled WGS sequence"/>
</dbReference>
<gene>
    <name evidence="2" type="ORF">EJ04DRAFT_591652</name>
</gene>
<comment type="caution">
    <text evidence="2">The sequence shown here is derived from an EMBL/GenBank/DDBJ whole genome shotgun (WGS) entry which is preliminary data.</text>
</comment>
<dbReference type="GO" id="GO:0003959">
    <property type="term" value="F:NADPH dehydrogenase activity"/>
    <property type="evidence" value="ECO:0007669"/>
    <property type="project" value="TreeGrafter"/>
</dbReference>
<proteinExistence type="predicted"/>
<sequence>MADITSSKLFQPLKIGNITLNHRIYMTPLSRFRVDDDHVPLPMVKDYYAQRASVPGTLVISEATLVSTRAGLFPNMPGIWSDAQIAAWKEVVDAVHAKGSYMFLQLVANGRTAPIEERAKMALDVVGPSPIPFMEGATMPREMTEAEIFEIIEDYANAAKNAIHGAGFDGVEIMGGNGHLIDQFIQDVSNKRTDAWGGSIENRARFPLEIAKTLVAAVGKERVGIRFSPFSRYLGMKMVDPLPQYLYLVKELRKLHLMHLHLIEPRIDGDIEKVTADSNDPLIEAWGNNSPVLLAGGYNAAGAQKAVEEQYKDRNVAIGFGRFFIANPDLVFRIQKGIEFNKYDRSTFYDTKNPHGYIDYPLSAEWLKGQRE</sequence>
<dbReference type="SUPFAM" id="SSF51395">
    <property type="entry name" value="FMN-linked oxidoreductases"/>
    <property type="match status" value="1"/>
</dbReference>
<feature type="domain" description="NADH:flavin oxidoreductase/NADH oxidase N-terminal" evidence="1">
    <location>
        <begin position="8"/>
        <end position="339"/>
    </location>
</feature>
<dbReference type="PANTHER" id="PTHR22893">
    <property type="entry name" value="NADH OXIDOREDUCTASE-RELATED"/>
    <property type="match status" value="1"/>
</dbReference>
<organism evidence="2 3">
    <name type="scientific">Polyplosphaeria fusca</name>
    <dbReference type="NCBI Taxonomy" id="682080"/>
    <lineage>
        <taxon>Eukaryota</taxon>
        <taxon>Fungi</taxon>
        <taxon>Dikarya</taxon>
        <taxon>Ascomycota</taxon>
        <taxon>Pezizomycotina</taxon>
        <taxon>Dothideomycetes</taxon>
        <taxon>Pleosporomycetidae</taxon>
        <taxon>Pleosporales</taxon>
        <taxon>Tetraplosphaeriaceae</taxon>
        <taxon>Polyplosphaeria</taxon>
    </lineage>
</organism>
<dbReference type="AlphaFoldDB" id="A0A9P4UVN6"/>
<dbReference type="Gene3D" id="3.20.20.70">
    <property type="entry name" value="Aldolase class I"/>
    <property type="match status" value="1"/>
</dbReference>
<evidence type="ECO:0000259" key="1">
    <source>
        <dbReference type="Pfam" id="PF00724"/>
    </source>
</evidence>
<dbReference type="OrthoDB" id="276546at2759"/>
<dbReference type="GO" id="GO:0010181">
    <property type="term" value="F:FMN binding"/>
    <property type="evidence" value="ECO:0007669"/>
    <property type="project" value="InterPro"/>
</dbReference>
<evidence type="ECO:0000313" key="2">
    <source>
        <dbReference type="EMBL" id="KAF2728399.1"/>
    </source>
</evidence>
<keyword evidence="3" id="KW-1185">Reference proteome</keyword>
<reference evidence="2" key="1">
    <citation type="journal article" date="2020" name="Stud. Mycol.">
        <title>101 Dothideomycetes genomes: a test case for predicting lifestyles and emergence of pathogens.</title>
        <authorList>
            <person name="Haridas S."/>
            <person name="Albert R."/>
            <person name="Binder M."/>
            <person name="Bloem J."/>
            <person name="Labutti K."/>
            <person name="Salamov A."/>
            <person name="Andreopoulos B."/>
            <person name="Baker S."/>
            <person name="Barry K."/>
            <person name="Bills G."/>
            <person name="Bluhm B."/>
            <person name="Cannon C."/>
            <person name="Castanera R."/>
            <person name="Culley D."/>
            <person name="Daum C."/>
            <person name="Ezra D."/>
            <person name="Gonzalez J."/>
            <person name="Henrissat B."/>
            <person name="Kuo A."/>
            <person name="Liang C."/>
            <person name="Lipzen A."/>
            <person name="Lutzoni F."/>
            <person name="Magnuson J."/>
            <person name="Mondo S."/>
            <person name="Nolan M."/>
            <person name="Ohm R."/>
            <person name="Pangilinan J."/>
            <person name="Park H.-J."/>
            <person name="Ramirez L."/>
            <person name="Alfaro M."/>
            <person name="Sun H."/>
            <person name="Tritt A."/>
            <person name="Yoshinaga Y."/>
            <person name="Zwiers L.-H."/>
            <person name="Turgeon B."/>
            <person name="Goodwin S."/>
            <person name="Spatafora J."/>
            <person name="Crous P."/>
            <person name="Grigoriev I."/>
        </authorList>
    </citation>
    <scope>NUCLEOTIDE SEQUENCE</scope>
    <source>
        <strain evidence="2">CBS 125425</strain>
    </source>
</reference>
<dbReference type="InterPro" id="IPR013785">
    <property type="entry name" value="Aldolase_TIM"/>
</dbReference>
<dbReference type="FunFam" id="3.20.20.70:FF:000138">
    <property type="entry name" value="NADPH dehydrogenase 1"/>
    <property type="match status" value="1"/>
</dbReference>
<dbReference type="InterPro" id="IPR001155">
    <property type="entry name" value="OxRdtase_FMN_N"/>
</dbReference>
<dbReference type="InterPro" id="IPR045247">
    <property type="entry name" value="Oye-like"/>
</dbReference>
<dbReference type="CDD" id="cd02933">
    <property type="entry name" value="OYE_like_FMN"/>
    <property type="match status" value="1"/>
</dbReference>